<evidence type="ECO:0000313" key="3">
    <source>
        <dbReference type="EMBL" id="JAQ10007.1"/>
    </source>
</evidence>
<protein>
    <submittedName>
        <fullName evidence="3">Uncharacterized protein</fullName>
    </submittedName>
</protein>
<gene>
    <name evidence="2" type="ORF">g.65712</name>
    <name evidence="3" type="ORF">g.65713</name>
</gene>
<dbReference type="Pfam" id="PF15013">
    <property type="entry name" value="CCSMST1"/>
    <property type="match status" value="1"/>
</dbReference>
<dbReference type="PANTHER" id="PTHR35268:SF1">
    <property type="entry name" value="UBIQUINOL-CYTOCHROME-C REDUCTASE COMPLEX ASSEMBLY FACTOR 4"/>
    <property type="match status" value="1"/>
</dbReference>
<dbReference type="InterPro" id="IPR029160">
    <property type="entry name" value="UQCC4"/>
</dbReference>
<accession>A0A146LTF1</accession>
<proteinExistence type="predicted"/>
<dbReference type="EMBL" id="GDHC01008622">
    <property type="protein sequence ID" value="JAQ10007.1"/>
    <property type="molecule type" value="Transcribed_RNA"/>
</dbReference>
<organism evidence="3">
    <name type="scientific">Lygus hesperus</name>
    <name type="common">Western plant bug</name>
    <dbReference type="NCBI Taxonomy" id="30085"/>
    <lineage>
        <taxon>Eukaryota</taxon>
        <taxon>Metazoa</taxon>
        <taxon>Ecdysozoa</taxon>
        <taxon>Arthropoda</taxon>
        <taxon>Hexapoda</taxon>
        <taxon>Insecta</taxon>
        <taxon>Pterygota</taxon>
        <taxon>Neoptera</taxon>
        <taxon>Paraneoptera</taxon>
        <taxon>Hemiptera</taxon>
        <taxon>Heteroptera</taxon>
        <taxon>Panheteroptera</taxon>
        <taxon>Cimicomorpha</taxon>
        <taxon>Miridae</taxon>
        <taxon>Mirini</taxon>
        <taxon>Lygus</taxon>
    </lineage>
</organism>
<evidence type="ECO:0000256" key="1">
    <source>
        <dbReference type="SAM" id="Phobius"/>
    </source>
</evidence>
<sequence>MAGVKMLLSRNLLKVITQNIANGRRMCTKELDKPVKYSASKAAAWKAEFSRSGGESSDNEAAWFQTYAVTGSVAAFLIYFCVLREESDIDDQLMMPLYDKIDGLEESQLRNALQYRLDNGLSTADITARLKEIEKSNA</sequence>
<name>A0A146LTF1_LYGHE</name>
<feature type="transmembrane region" description="Helical" evidence="1">
    <location>
        <begin position="62"/>
        <end position="82"/>
    </location>
</feature>
<keyword evidence="1" id="KW-0472">Membrane</keyword>
<evidence type="ECO:0000313" key="2">
    <source>
        <dbReference type="EMBL" id="JAP98774.1"/>
    </source>
</evidence>
<keyword evidence="1" id="KW-0812">Transmembrane</keyword>
<reference evidence="3" key="1">
    <citation type="journal article" date="2016" name="Gigascience">
        <title>De novo construction of an expanded transcriptome assembly for the western tarnished plant bug, Lygus hesperus.</title>
        <authorList>
            <person name="Tassone E.E."/>
            <person name="Geib S.M."/>
            <person name="Hall B."/>
            <person name="Fabrick J.A."/>
            <person name="Brent C.S."/>
            <person name="Hull J.J."/>
        </authorList>
    </citation>
    <scope>NUCLEOTIDE SEQUENCE</scope>
</reference>
<dbReference type="AlphaFoldDB" id="A0A146LTF1"/>
<dbReference type="EMBL" id="GDHC01019854">
    <property type="protein sequence ID" value="JAP98774.1"/>
    <property type="molecule type" value="Transcribed_RNA"/>
</dbReference>
<keyword evidence="1" id="KW-1133">Transmembrane helix</keyword>
<dbReference type="PANTHER" id="PTHR35268">
    <property type="entry name" value="PROTEIN CCSMST1"/>
    <property type="match status" value="1"/>
</dbReference>